<reference evidence="3" key="2">
    <citation type="submission" date="2019-09" db="UniProtKB">
        <authorList>
            <consortium name="WormBaseParasite"/>
        </authorList>
    </citation>
    <scope>IDENTIFICATION</scope>
</reference>
<evidence type="ECO:0000313" key="3">
    <source>
        <dbReference type="WBParaSite" id="HPBE_0000166901-mRNA-1"/>
    </source>
</evidence>
<evidence type="ECO:0000313" key="1">
    <source>
        <dbReference type="EMBL" id="VDO20593.1"/>
    </source>
</evidence>
<accession>A0A3P7UIA0</accession>
<dbReference type="Proteomes" id="UP000050761">
    <property type="component" value="Unassembled WGS sequence"/>
</dbReference>
<dbReference type="EMBL" id="UZAH01001976">
    <property type="protein sequence ID" value="VDO20593.1"/>
    <property type="molecule type" value="Genomic_DNA"/>
</dbReference>
<reference evidence="1 2" key="1">
    <citation type="submission" date="2018-11" db="EMBL/GenBank/DDBJ databases">
        <authorList>
            <consortium name="Pathogen Informatics"/>
        </authorList>
    </citation>
    <scope>NUCLEOTIDE SEQUENCE [LARGE SCALE GENOMIC DNA]</scope>
</reference>
<gene>
    <name evidence="1" type="ORF">HPBE_LOCUS1670</name>
</gene>
<organism evidence="2 3">
    <name type="scientific">Heligmosomoides polygyrus</name>
    <name type="common">Parasitic roundworm</name>
    <dbReference type="NCBI Taxonomy" id="6339"/>
    <lineage>
        <taxon>Eukaryota</taxon>
        <taxon>Metazoa</taxon>
        <taxon>Ecdysozoa</taxon>
        <taxon>Nematoda</taxon>
        <taxon>Chromadorea</taxon>
        <taxon>Rhabditida</taxon>
        <taxon>Rhabditina</taxon>
        <taxon>Rhabditomorpha</taxon>
        <taxon>Strongyloidea</taxon>
        <taxon>Heligmosomidae</taxon>
        <taxon>Heligmosomoides</taxon>
    </lineage>
</organism>
<dbReference type="WBParaSite" id="HPBE_0000166901-mRNA-1">
    <property type="protein sequence ID" value="HPBE_0000166901-mRNA-1"/>
    <property type="gene ID" value="HPBE_0000166901"/>
</dbReference>
<proteinExistence type="predicted"/>
<dbReference type="AlphaFoldDB" id="A0A183F677"/>
<sequence>MEKGQPVALSREHIRLVHLHVAPNDVSGAECLRWSDINQNERTALRSVCTRQCTMQPHNTEMEEQGSNGGDDLLWNVCYRARQAGGVHYQSVRLSPFGSLPTLL</sequence>
<protein>
    <submittedName>
        <fullName evidence="1 3">Uncharacterized protein</fullName>
    </submittedName>
</protein>
<evidence type="ECO:0000313" key="2">
    <source>
        <dbReference type="Proteomes" id="UP000050761"/>
    </source>
</evidence>
<name>A0A183F677_HELPZ</name>
<accession>A0A183F677</accession>
<keyword evidence="2" id="KW-1185">Reference proteome</keyword>